<reference evidence="4" key="1">
    <citation type="submission" date="2010-02" db="EMBL/GenBank/DDBJ databases">
        <title>Complete sequence of chromosome of Natrialba magadii ATCC 43099.</title>
        <authorList>
            <consortium name="US DOE Joint Genome Institute"/>
            <person name="Lucas S."/>
            <person name="Copeland A."/>
            <person name="Lapidus A."/>
            <person name="Cheng J.-F."/>
            <person name="Bruce D."/>
            <person name="Goodwin L."/>
            <person name="Pitluck S."/>
            <person name="Davenport K."/>
            <person name="Saunders E."/>
            <person name="Detter J.C."/>
            <person name="Han C."/>
            <person name="Tapia R."/>
            <person name="Land M."/>
            <person name="Hauser L."/>
            <person name="Kyrpides N."/>
            <person name="Mikhailova N."/>
            <person name="De Castro R.E."/>
            <person name="Maupin-Furlow J.A."/>
            <person name="Woyke T."/>
        </authorList>
    </citation>
    <scope>NUCLEOTIDE SEQUENCE [LARGE SCALE GENOMIC DNA]</scope>
    <source>
        <strain evidence="4">ATCC 43099 / DSM 3394 / CCM 3739 / CIP 104546 / IAM 13178 / JCM 8861 / NBRC 102185 / NCIMB 2190 / MS3</strain>
    </source>
</reference>
<evidence type="ECO:0000313" key="2">
    <source>
        <dbReference type="EMBL" id="ADD04554.1"/>
    </source>
</evidence>
<dbReference type="Proteomes" id="UP000011543">
    <property type="component" value="Unassembled WGS sequence"/>
</dbReference>
<name>D3SQR6_NATMM</name>
<evidence type="ECO:0000313" key="5">
    <source>
        <dbReference type="Proteomes" id="UP000011543"/>
    </source>
</evidence>
<feature type="compositionally biased region" description="Basic and acidic residues" evidence="1">
    <location>
        <begin position="37"/>
        <end position="62"/>
    </location>
</feature>
<organism evidence="2 4">
    <name type="scientific">Natrialba magadii (strain ATCC 43099 / DSM 3394 / CCM 3739 / CIP 104546 / IAM 13178 / JCM 8861 / NBRC 102185 / NCIMB 2190 / MS3)</name>
    <name type="common">Natronobacterium magadii</name>
    <dbReference type="NCBI Taxonomy" id="547559"/>
    <lineage>
        <taxon>Archaea</taxon>
        <taxon>Methanobacteriati</taxon>
        <taxon>Methanobacteriota</taxon>
        <taxon>Stenosarchaea group</taxon>
        <taxon>Halobacteria</taxon>
        <taxon>Halobacteriales</taxon>
        <taxon>Natrialbaceae</taxon>
        <taxon>Natrialba</taxon>
    </lineage>
</organism>
<proteinExistence type="predicted"/>
<dbReference type="InterPro" id="IPR006311">
    <property type="entry name" value="TAT_signal"/>
</dbReference>
<reference evidence="2" key="4">
    <citation type="submission" date="2016-09" db="EMBL/GenBank/DDBJ databases">
        <authorList>
            <person name="Pfeiffer F."/>
        </authorList>
    </citation>
    <scope>NUCLEOTIDE SEQUENCE</scope>
    <source>
        <strain evidence="2">ATCC 43099</strain>
    </source>
</reference>
<dbReference type="PROSITE" id="PS51318">
    <property type="entry name" value="TAT"/>
    <property type="match status" value="1"/>
</dbReference>
<dbReference type="PATRIC" id="fig|547559.17.peg.3419"/>
<feature type="region of interest" description="Disordered" evidence="1">
    <location>
        <begin position="27"/>
        <end position="62"/>
    </location>
</feature>
<accession>D3SQR6</accession>
<dbReference type="HOGENOM" id="CLU_945326_0_0_2"/>
<dbReference type="EMBL" id="AOHS01000056">
    <property type="protein sequence ID" value="ELY25211.1"/>
    <property type="molecule type" value="Genomic_DNA"/>
</dbReference>
<dbReference type="KEGG" id="nmg:Nmag_0970"/>
<sequence>MSNSTSSWQRRTVLAALSSVGTVGVASGVASAGSGRGTEKSGEDNNRPSEQKRTIDLDKDEPTVDRQQALARSAIAPDATLSNPSPPDGDLTYVAGWEDDWQSELGCTFASDGTVEYDHHCYVWMLDEGTGDPPTDGDGNYRYVIELYASAQRLEDSGLGCSGPYVDHLMSHVECNPDSASADLEFHDRNPDSIHSYNSQPVTLSMSGEYGDVGFGFSWTQSWHEGYYGQDEYSPGVGGEYAVYWKNDDGDPEDEGVQGFVEISFPYEIDFDGWPYTGLSWTPDGTSFTSGDPR</sequence>
<dbReference type="EMBL" id="CP001932">
    <property type="protein sequence ID" value="ADD04554.1"/>
    <property type="molecule type" value="Genomic_DNA"/>
</dbReference>
<protein>
    <submittedName>
        <fullName evidence="2">Uncharacterized protein</fullName>
    </submittedName>
</protein>
<dbReference type="RefSeq" id="WP_004216777.1">
    <property type="nucleotide sequence ID" value="NC_013922.1"/>
</dbReference>
<gene>
    <name evidence="2" type="ordered locus">Nmag_0970</name>
    <name evidence="3" type="ORF">C500_17376</name>
</gene>
<evidence type="ECO:0000313" key="4">
    <source>
        <dbReference type="Proteomes" id="UP000001879"/>
    </source>
</evidence>
<dbReference type="Proteomes" id="UP000001879">
    <property type="component" value="Chromosome"/>
</dbReference>
<dbReference type="eggNOG" id="arCOG13183">
    <property type="taxonomic scope" value="Archaea"/>
</dbReference>
<evidence type="ECO:0000313" key="3">
    <source>
        <dbReference type="EMBL" id="ELY25211.1"/>
    </source>
</evidence>
<dbReference type="GeneID" id="8823800"/>
<keyword evidence="4" id="KW-1185">Reference proteome</keyword>
<dbReference type="AlphaFoldDB" id="D3SQR6"/>
<reference evidence="2 4" key="2">
    <citation type="journal article" date="2012" name="BMC Genomics">
        <title>A comparative genomics perspective on the genetic content of the alkaliphilic haloarchaeon Natrialba magadii ATCC 43099T.</title>
        <authorList>
            <person name="Siddaramappa S."/>
            <person name="Challacombe J.F."/>
            <person name="Decastro R.E."/>
            <person name="Pfeiffer F."/>
            <person name="Sastre D.E."/>
            <person name="Gimenez M.I."/>
            <person name="Paggi R.A."/>
            <person name="Detter J.C."/>
            <person name="Davenport K.W."/>
            <person name="Goodwin L.A."/>
            <person name="Kyrpides N."/>
            <person name="Tapia R."/>
            <person name="Pitluck S."/>
            <person name="Lucas S."/>
            <person name="Woyke T."/>
            <person name="Maupin-Furlow J.A."/>
        </authorList>
    </citation>
    <scope>NUCLEOTIDE SEQUENCE [LARGE SCALE GENOMIC DNA]</scope>
    <source>
        <strain evidence="2">ATCC 43099</strain>
        <strain evidence="4">ATCC 43099 / DSM 3394 / CCM 3739 / CIP 104546 / IAM 13178 / JCM 8861 / NBRC 102185 / NCIMB 2190 / MS3</strain>
    </source>
</reference>
<evidence type="ECO:0000256" key="1">
    <source>
        <dbReference type="SAM" id="MobiDB-lite"/>
    </source>
</evidence>
<dbReference type="PaxDb" id="547559-Nmag_0970"/>
<reference evidence="3 5" key="3">
    <citation type="journal article" date="2014" name="PLoS Genet.">
        <title>Phylogenetically driven sequencing of extremely halophilic archaea reveals strategies for static and dynamic osmo-response.</title>
        <authorList>
            <person name="Becker E.A."/>
            <person name="Seitzer P.M."/>
            <person name="Tritt A."/>
            <person name="Larsen D."/>
            <person name="Krusor M."/>
            <person name="Yao A.I."/>
            <person name="Wu D."/>
            <person name="Madern D."/>
            <person name="Eisen J.A."/>
            <person name="Darling A.E."/>
            <person name="Facciotti M.T."/>
        </authorList>
    </citation>
    <scope>NUCLEOTIDE SEQUENCE [LARGE SCALE GENOMIC DNA]</scope>
    <source>
        <strain evidence="5">ATCC 43099 / DSM 3394 / CCM 3739 / CIP 104546 / IAM 13178 / JCM 8861 / NBRC 102185 / NCIMB 2190 / MS3</strain>
        <strain evidence="3">MS-3</strain>
    </source>
</reference>